<feature type="transmembrane region" description="Helical" evidence="6">
    <location>
        <begin position="386"/>
        <end position="406"/>
    </location>
</feature>
<keyword evidence="9" id="KW-1185">Reference proteome</keyword>
<dbReference type="InterPro" id="IPR036259">
    <property type="entry name" value="MFS_trans_sf"/>
</dbReference>
<proteinExistence type="predicted"/>
<organism evidence="8 9">
    <name type="scientific">Streptomyces griseiscabiei</name>
    <dbReference type="NCBI Taxonomy" id="2993540"/>
    <lineage>
        <taxon>Bacteria</taxon>
        <taxon>Bacillati</taxon>
        <taxon>Actinomycetota</taxon>
        <taxon>Actinomycetes</taxon>
        <taxon>Kitasatosporales</taxon>
        <taxon>Streptomycetaceae</taxon>
        <taxon>Streptomyces</taxon>
    </lineage>
</organism>
<feature type="transmembrane region" description="Helical" evidence="6">
    <location>
        <begin position="48"/>
        <end position="68"/>
    </location>
</feature>
<protein>
    <submittedName>
        <fullName evidence="8">MFS transporter</fullName>
    </submittedName>
</protein>
<evidence type="ECO:0000259" key="7">
    <source>
        <dbReference type="PROSITE" id="PS50850"/>
    </source>
</evidence>
<dbReference type="Proteomes" id="UP001271723">
    <property type="component" value="Unassembled WGS sequence"/>
</dbReference>
<feature type="transmembrane region" description="Helical" evidence="6">
    <location>
        <begin position="264"/>
        <end position="285"/>
    </location>
</feature>
<dbReference type="InterPro" id="IPR020846">
    <property type="entry name" value="MFS_dom"/>
</dbReference>
<feature type="region of interest" description="Disordered" evidence="5">
    <location>
        <begin position="415"/>
        <end position="449"/>
    </location>
</feature>
<comment type="subcellular location">
    <subcellularLocation>
        <location evidence="1">Cell membrane</location>
        <topology evidence="1">Multi-pass membrane protein</topology>
    </subcellularLocation>
</comment>
<dbReference type="EMBL" id="JARAVY010000004">
    <property type="protein sequence ID" value="MDX2909684.1"/>
    <property type="molecule type" value="Genomic_DNA"/>
</dbReference>
<keyword evidence="2 6" id="KW-0812">Transmembrane</keyword>
<accession>A0ABU4L379</accession>
<feature type="transmembrane region" description="Helical" evidence="6">
    <location>
        <begin position="353"/>
        <end position="380"/>
    </location>
</feature>
<feature type="transmembrane region" description="Helical" evidence="6">
    <location>
        <begin position="222"/>
        <end position="244"/>
    </location>
</feature>
<feature type="domain" description="Major facilitator superfamily (MFS) profile" evidence="7">
    <location>
        <begin position="11"/>
        <end position="410"/>
    </location>
</feature>
<sequence>MPGTTDTTSNPWKTATLAGMASYLDAAALVTSGIAIGGYYAAPLRLDPGTIGLLLGLQTLAFAVGALFGGRLGDRFGRRTVFTCSLVLYAAGVLLLLVAASPVLLFAGVVATGLAIGADLPVSLALVNEEAPPGRKGTMVVFSGMLWLAGIVAVLLLSSFMGARGMLGGRILFAHLLAVAVVVLLLRLTLRESAEWTAARRAADTRPDSAAGSIEFGRVRDLFRAPTVHALLATGLYYATWNLGANTLGQFGTFLWTALAHGEVARYSQLTLLGLPVGFAAGLVFMRAVDRPARHAWFAAGTALLVVAWSLPALFGPGEVTLVAVMLVSGLGNSFAGEAIYKIWSQEFFPTLLRATATGVTMAFTRAVAGLAALATPAFALGHTELFFGLLLGVTVVSAVIGLLWVPRLPGAARSEAPADTARPGPADRPRPAGQSGTPTPATTEKAVP</sequence>
<reference evidence="8 9" key="1">
    <citation type="journal article" date="2023" name="Microb. Genom.">
        <title>Mesoterricola silvestris gen. nov., sp. nov., Mesoterricola sediminis sp. nov., Geothrix oryzae sp. nov., Geothrix edaphica sp. nov., Geothrix rubra sp. nov., and Geothrix limicola sp. nov., six novel members of Acidobacteriota isolated from soils.</title>
        <authorList>
            <person name="Weisberg A.J."/>
            <person name="Pearce E."/>
            <person name="Kramer C.G."/>
            <person name="Chang J.H."/>
            <person name="Clarke C.R."/>
        </authorList>
    </citation>
    <scope>NUCLEOTIDE SEQUENCE [LARGE SCALE GENOMIC DNA]</scope>
    <source>
        <strain evidence="8 9">NRRL_B-2795</strain>
    </source>
</reference>
<comment type="caution">
    <text evidence="8">The sequence shown here is derived from an EMBL/GenBank/DDBJ whole genome shotgun (WGS) entry which is preliminary data.</text>
</comment>
<dbReference type="PROSITE" id="PS50850">
    <property type="entry name" value="MFS"/>
    <property type="match status" value="1"/>
</dbReference>
<keyword evidence="3 6" id="KW-1133">Transmembrane helix</keyword>
<feature type="transmembrane region" description="Helical" evidence="6">
    <location>
        <begin position="172"/>
        <end position="190"/>
    </location>
</feature>
<dbReference type="Pfam" id="PF07690">
    <property type="entry name" value="MFS_1"/>
    <property type="match status" value="1"/>
</dbReference>
<feature type="transmembrane region" description="Helical" evidence="6">
    <location>
        <begin position="105"/>
        <end position="127"/>
    </location>
</feature>
<dbReference type="InterPro" id="IPR011701">
    <property type="entry name" value="MFS"/>
</dbReference>
<dbReference type="Gene3D" id="1.20.1250.20">
    <property type="entry name" value="MFS general substrate transporter like domains"/>
    <property type="match status" value="1"/>
</dbReference>
<feature type="transmembrane region" description="Helical" evidence="6">
    <location>
        <begin position="139"/>
        <end position="160"/>
    </location>
</feature>
<gene>
    <name evidence="8" type="ORF">PV517_13355</name>
</gene>
<dbReference type="PANTHER" id="PTHR23508">
    <property type="entry name" value="CARBOXYLIC ACID TRANSPORTER PROTEIN HOMOLOG"/>
    <property type="match status" value="1"/>
</dbReference>
<feature type="transmembrane region" description="Helical" evidence="6">
    <location>
        <begin position="321"/>
        <end position="341"/>
    </location>
</feature>
<keyword evidence="4 6" id="KW-0472">Membrane</keyword>
<evidence type="ECO:0000256" key="3">
    <source>
        <dbReference type="ARBA" id="ARBA00022989"/>
    </source>
</evidence>
<evidence type="ECO:0000313" key="9">
    <source>
        <dbReference type="Proteomes" id="UP001271723"/>
    </source>
</evidence>
<feature type="transmembrane region" description="Helical" evidence="6">
    <location>
        <begin position="80"/>
        <end position="99"/>
    </location>
</feature>
<feature type="transmembrane region" description="Helical" evidence="6">
    <location>
        <begin position="297"/>
        <end position="315"/>
    </location>
</feature>
<dbReference type="PANTHER" id="PTHR23508:SF10">
    <property type="entry name" value="CARBOXYLIC ACID TRANSPORTER PROTEIN HOMOLOG"/>
    <property type="match status" value="1"/>
</dbReference>
<dbReference type="RefSeq" id="WP_267299622.1">
    <property type="nucleotide sequence ID" value="NZ_JAGJBZ010000002.1"/>
</dbReference>
<evidence type="ECO:0000256" key="1">
    <source>
        <dbReference type="ARBA" id="ARBA00004651"/>
    </source>
</evidence>
<name>A0ABU4L379_9ACTN</name>
<evidence type="ECO:0000313" key="8">
    <source>
        <dbReference type="EMBL" id="MDX2909684.1"/>
    </source>
</evidence>
<evidence type="ECO:0000256" key="6">
    <source>
        <dbReference type="SAM" id="Phobius"/>
    </source>
</evidence>
<evidence type="ECO:0000256" key="5">
    <source>
        <dbReference type="SAM" id="MobiDB-lite"/>
    </source>
</evidence>
<feature type="transmembrane region" description="Helical" evidence="6">
    <location>
        <begin position="21"/>
        <end position="42"/>
    </location>
</feature>
<evidence type="ECO:0000256" key="4">
    <source>
        <dbReference type="ARBA" id="ARBA00023136"/>
    </source>
</evidence>
<dbReference type="SUPFAM" id="SSF103473">
    <property type="entry name" value="MFS general substrate transporter"/>
    <property type="match status" value="1"/>
</dbReference>
<evidence type="ECO:0000256" key="2">
    <source>
        <dbReference type="ARBA" id="ARBA00022692"/>
    </source>
</evidence>